<comment type="caution">
    <text evidence="2">The sequence shown here is derived from an EMBL/GenBank/DDBJ whole genome shotgun (WGS) entry which is preliminary data.</text>
</comment>
<reference evidence="2 3" key="1">
    <citation type="journal article" date="2019" name="Int. J. Syst. Evol. Microbiol.">
        <title>The Global Catalogue of Microorganisms (GCM) 10K type strain sequencing project: providing services to taxonomists for standard genome sequencing and annotation.</title>
        <authorList>
            <consortium name="The Broad Institute Genomics Platform"/>
            <consortium name="The Broad Institute Genome Sequencing Center for Infectious Disease"/>
            <person name="Wu L."/>
            <person name="Ma J."/>
        </authorList>
    </citation>
    <scope>NUCLEOTIDE SEQUENCE [LARGE SCALE GENOMIC DNA]</scope>
    <source>
        <strain evidence="2 3">JCM 30072</strain>
    </source>
</reference>
<accession>A0ABD5VWH8</accession>
<proteinExistence type="predicted"/>
<evidence type="ECO:0008006" key="4">
    <source>
        <dbReference type="Google" id="ProtNLM"/>
    </source>
</evidence>
<keyword evidence="3" id="KW-1185">Reference proteome</keyword>
<dbReference type="GeneID" id="76629309"/>
<dbReference type="Proteomes" id="UP001596445">
    <property type="component" value="Unassembled WGS sequence"/>
</dbReference>
<keyword evidence="1" id="KW-0472">Membrane</keyword>
<name>A0ABD5VWH8_9EURY</name>
<dbReference type="EMBL" id="JBHSZI010000001">
    <property type="protein sequence ID" value="MFC7057445.1"/>
    <property type="molecule type" value="Genomic_DNA"/>
</dbReference>
<feature type="transmembrane region" description="Helical" evidence="1">
    <location>
        <begin position="7"/>
        <end position="31"/>
    </location>
</feature>
<dbReference type="RefSeq" id="WP_267163200.1">
    <property type="nucleotide sequence ID" value="NZ_CP112972.1"/>
</dbReference>
<keyword evidence="1" id="KW-1133">Transmembrane helix</keyword>
<evidence type="ECO:0000313" key="3">
    <source>
        <dbReference type="Proteomes" id="UP001596445"/>
    </source>
</evidence>
<protein>
    <recommendedName>
        <fullName evidence="4">Flagellin N-terminal-like domain-containing protein</fullName>
    </recommendedName>
</protein>
<dbReference type="AlphaFoldDB" id="A0ABD5VWH8"/>
<organism evidence="2 3">
    <name type="scientific">Halovenus salina</name>
    <dbReference type="NCBI Taxonomy" id="1510225"/>
    <lineage>
        <taxon>Archaea</taxon>
        <taxon>Methanobacteriati</taxon>
        <taxon>Methanobacteriota</taxon>
        <taxon>Stenosarchaea group</taxon>
        <taxon>Halobacteria</taxon>
        <taxon>Halobacteriales</taxon>
        <taxon>Haloarculaceae</taxon>
        <taxon>Halovenus</taxon>
    </lineage>
</organism>
<keyword evidence="1" id="KW-0812">Transmembrane</keyword>
<dbReference type="Pfam" id="PF23958">
    <property type="entry name" value="DUF7287"/>
    <property type="match status" value="1"/>
</dbReference>
<evidence type="ECO:0000256" key="1">
    <source>
        <dbReference type="SAM" id="Phobius"/>
    </source>
</evidence>
<gene>
    <name evidence="2" type="ORF">ACFQQG_03740</name>
</gene>
<sequence length="186" mass="19638">MRAQTTIDFAIGIAIFLSVLVFAFSFVPGILQPFELSGEENPSLSDRAADSLSQELLGSAERPSVLNRYCTVAFFNESNDASGRCNYDAGSPSAVLNLDTARNVNVTLNGNVTTSGSGSEQLCWTESSPANNGEPGLVERSHAECAGDAVVLARGDDIVDQGDATITARRVVSLHGRSVTLAVVLW</sequence>
<dbReference type="InterPro" id="IPR056613">
    <property type="entry name" value="DUF7287"/>
</dbReference>
<evidence type="ECO:0000313" key="2">
    <source>
        <dbReference type="EMBL" id="MFC7057445.1"/>
    </source>
</evidence>